<name>A0A2S4UFI0_9BASI</name>
<dbReference type="Proteomes" id="UP000239156">
    <property type="component" value="Unassembled WGS sequence"/>
</dbReference>
<dbReference type="EMBL" id="PKSL01000312">
    <property type="protein sequence ID" value="POV96085.1"/>
    <property type="molecule type" value="Genomic_DNA"/>
</dbReference>
<accession>A0A2S4UFI0</accession>
<keyword evidence="3" id="KW-1185">Reference proteome</keyword>
<reference evidence="2" key="1">
    <citation type="submission" date="2017-12" db="EMBL/GenBank/DDBJ databases">
        <title>Gene loss provides genomic basis for host adaptation in cereal stripe rust fungi.</title>
        <authorList>
            <person name="Xia C."/>
        </authorList>
    </citation>
    <scope>NUCLEOTIDE SEQUENCE [LARGE SCALE GENOMIC DNA]</scope>
    <source>
        <strain evidence="2">93-210</strain>
    </source>
</reference>
<dbReference type="AlphaFoldDB" id="A0A2S4UFI0"/>
<dbReference type="VEuPathDB" id="FungiDB:PSHT_15356"/>
<gene>
    <name evidence="2" type="ORF">PSTT_15840</name>
</gene>
<evidence type="ECO:0000313" key="3">
    <source>
        <dbReference type="Proteomes" id="UP000239156"/>
    </source>
</evidence>
<evidence type="ECO:0000256" key="1">
    <source>
        <dbReference type="SAM" id="MobiDB-lite"/>
    </source>
</evidence>
<feature type="region of interest" description="Disordered" evidence="1">
    <location>
        <begin position="74"/>
        <end position="116"/>
    </location>
</feature>
<proteinExistence type="predicted"/>
<feature type="non-terminal residue" evidence="2">
    <location>
        <position position="331"/>
    </location>
</feature>
<protein>
    <submittedName>
        <fullName evidence="2">Uncharacterized protein</fullName>
    </submittedName>
</protein>
<sequence length="331" mass="35884">MHLQLTLLDDRGPEPVAEVFNHREACLVLVNRLLPYSSGFSPSSSQASIRLAMDMNFGSEKDYVFVPVVSDSDSGGGHSDSNSAADTKPDFVNATTEPNQGPGPHGSGPQDGALRKGGFSEAELERFCEEFMTIGLFEGALTPRQLDQIIDKLSATYGFSYPLGMHHVQGPDGPIPASYTIHTTLQEWFRVRAGHSDSLLPDFVASRSIGFGGNNDEGDAVMEARSSDSSGQGVRQLLPLATALYLEYSGGSTSSRSKLTIKMRDLLIKYGTIFKESTPQIHYSQPFECGANGKIFDTTFDMVKYSAEMEVLLAEMNSICLDVSRKIIGCG</sequence>
<evidence type="ECO:0000313" key="2">
    <source>
        <dbReference type="EMBL" id="POV96085.1"/>
    </source>
</evidence>
<comment type="caution">
    <text evidence="2">The sequence shown here is derived from an EMBL/GenBank/DDBJ whole genome shotgun (WGS) entry which is preliminary data.</text>
</comment>
<organism evidence="2 3">
    <name type="scientific">Puccinia striiformis</name>
    <dbReference type="NCBI Taxonomy" id="27350"/>
    <lineage>
        <taxon>Eukaryota</taxon>
        <taxon>Fungi</taxon>
        <taxon>Dikarya</taxon>
        <taxon>Basidiomycota</taxon>
        <taxon>Pucciniomycotina</taxon>
        <taxon>Pucciniomycetes</taxon>
        <taxon>Pucciniales</taxon>
        <taxon>Pucciniaceae</taxon>
        <taxon>Puccinia</taxon>
    </lineage>
</organism>
<dbReference type="VEuPathDB" id="FungiDB:PSTT_15840"/>
<dbReference type="VEuPathDB" id="FungiDB:PSHT_15357"/>